<dbReference type="EMBL" id="CACRSJ010000109">
    <property type="protein sequence ID" value="VYS63492.1"/>
    <property type="molecule type" value="Genomic_DNA"/>
</dbReference>
<dbReference type="EMBL" id="CACSHJ010000095">
    <property type="protein sequence ID" value="CAA0396070.1"/>
    <property type="molecule type" value="Genomic_DNA"/>
</dbReference>
<evidence type="ECO:0000313" key="4">
    <source>
        <dbReference type="Proteomes" id="UP000426265"/>
    </source>
</evidence>
<dbReference type="Proteomes" id="UP000426265">
    <property type="component" value="Unassembled WGS sequence"/>
</dbReference>
<evidence type="ECO:0000313" key="3">
    <source>
        <dbReference type="EMBL" id="VYS63492.1"/>
    </source>
</evidence>
<protein>
    <submittedName>
        <fullName evidence="3">Uncharacterized protein</fullName>
    </submittedName>
</protein>
<organism evidence="3 4">
    <name type="scientific">Arabidopsis thaliana</name>
    <name type="common">Mouse-ear cress</name>
    <dbReference type="NCBI Taxonomy" id="3702"/>
    <lineage>
        <taxon>Eukaryota</taxon>
        <taxon>Viridiplantae</taxon>
        <taxon>Streptophyta</taxon>
        <taxon>Embryophyta</taxon>
        <taxon>Tracheophyta</taxon>
        <taxon>Spermatophyta</taxon>
        <taxon>Magnoliopsida</taxon>
        <taxon>eudicotyledons</taxon>
        <taxon>Gunneridae</taxon>
        <taxon>Pentapetalae</taxon>
        <taxon>rosids</taxon>
        <taxon>malvids</taxon>
        <taxon>Brassicales</taxon>
        <taxon>Brassicaceae</taxon>
        <taxon>Camelineae</taxon>
        <taxon>Arabidopsis</taxon>
    </lineage>
</organism>
<sequence>MMVIGLLMAPKKPLASTNRWGMRMSMCVCEYIYTKAEGGVYIYLRMGKHTRYVAVQLFDTCSLIASRSN</sequence>
<dbReference type="AlphaFoldDB" id="A0A654FRK4"/>
<dbReference type="Araport" id="AT4G21926"/>
<proteinExistence type="predicted"/>
<evidence type="ECO:0000313" key="5">
    <source>
        <dbReference type="Proteomes" id="UP000434276"/>
    </source>
</evidence>
<reference evidence="3 4" key="1">
    <citation type="submission" date="2019-11" db="EMBL/GenBank/DDBJ databases">
        <authorList>
            <person name="Jiao W.-B."/>
            <person name="Schneeberger K."/>
        </authorList>
    </citation>
    <scope>NUCLEOTIDE SEQUENCE [LARGE SCALE GENOMIC DNA]</scope>
    <source>
        <strain evidence="4">cv. An-1</strain>
        <strain evidence="5">cv. C24</strain>
    </source>
</reference>
<evidence type="ECO:0000313" key="2">
    <source>
        <dbReference type="EMBL" id="CAA0396070.1"/>
    </source>
</evidence>
<evidence type="ECO:0000313" key="1">
    <source>
        <dbReference type="Araport" id="AT4G21926"/>
    </source>
</evidence>
<dbReference type="ExpressionAtlas" id="A0A654FRK4">
    <property type="expression patterns" value="baseline and differential"/>
</dbReference>
<dbReference type="Proteomes" id="UP000434276">
    <property type="component" value="Unassembled WGS sequence"/>
</dbReference>
<dbReference type="GeneID" id="6240612"/>
<dbReference type="KEGG" id="ath:AT4G21926"/>
<gene>
    <name evidence="1" type="ordered locus">At4g21926</name>
    <name evidence="3" type="ORF">AN1_LOCUS18908</name>
    <name evidence="2" type="ORF">C24_LOCUS18805</name>
</gene>
<name>A0A654FRK4_ARATH</name>
<accession>A0A654FRK4</accession>
<dbReference type="RefSeq" id="NP_001119026.1">
    <property type="nucleotide sequence ID" value="NM_001125554.2"/>
</dbReference>